<evidence type="ECO:0000313" key="2">
    <source>
        <dbReference type="EMBL" id="SFU50262.1"/>
    </source>
</evidence>
<dbReference type="Proteomes" id="UP000182649">
    <property type="component" value="Unassembled WGS sequence"/>
</dbReference>
<organism evidence="2 3">
    <name type="scientific">Nitrosospira multiformis</name>
    <dbReference type="NCBI Taxonomy" id="1231"/>
    <lineage>
        <taxon>Bacteria</taxon>
        <taxon>Pseudomonadati</taxon>
        <taxon>Pseudomonadota</taxon>
        <taxon>Betaproteobacteria</taxon>
        <taxon>Nitrosomonadales</taxon>
        <taxon>Nitrosomonadaceae</taxon>
        <taxon>Nitrosospira</taxon>
    </lineage>
</organism>
<dbReference type="AlphaFoldDB" id="A0A1I7GP51"/>
<dbReference type="RefSeq" id="WP_074974322.1">
    <property type="nucleotide sequence ID" value="NZ_FPBZ01000005.1"/>
</dbReference>
<evidence type="ECO:0000259" key="1">
    <source>
        <dbReference type="Pfam" id="PF07589"/>
    </source>
</evidence>
<proteinExistence type="predicted"/>
<dbReference type="SUPFAM" id="SSF51126">
    <property type="entry name" value="Pectin lyase-like"/>
    <property type="match status" value="1"/>
</dbReference>
<sequence length="614" mass="63480">MKTTKNNHQGIKIESVGRNVFQILPIAAAMAASGVIQPAFAVDRTWFGGTGEFGVDTNWSPTGVPGSGDKAVINSGNSTLSINTAITSLDLLGGVLGGTGNLTLSGLSTWTGGSIRGAATTQFDGGLSITGGARKDIEDGRIINVGNTTWSGNTSANNNSILFNGGTINNTGTWNDANSFDSFMNHFNGTNTFNNSGTYNKQSGTLTTIEVTYNNTGTTNVNAGTMQLKGNGTHTGNFNIASGGTLDFNQGTHNLNNATTSGGGTLKVSGSESFSFVNVNGGTHSSAVLISGGNLQGADHTFTGAATWTGGSIRGAATTQFDGGLSITGGARKDIEDGRIINVGNTTWSGNTSANNNSILFNGGTINNTGTWNDANSFDSFMNHFNGTNTFNNSGTYNKQSGTLTTIEVTYNNTGTTNVNAGTMHLTNSFTNEGVIDVNAAAAFQVARASNTTFVNSGTGEIRGDGTVITPTLGLSNSGAINPGNGIGHLTIDGDLTQASGGVINFELASLSSFDQLTVTDDVTLGGVIDVGNLGYTPVVGDSFVVATFDERLNDSTFASVTHDFGSGVAFDVIYHEHDVTITVVPEPEQYALFLAGLGLMGVMARRRRNHIRR</sequence>
<reference evidence="3" key="1">
    <citation type="submission" date="2016-10" db="EMBL/GenBank/DDBJ databases">
        <authorList>
            <person name="Varghese N."/>
            <person name="Submissions S."/>
        </authorList>
    </citation>
    <scope>NUCLEOTIDE SEQUENCE [LARGE SCALE GENOMIC DNA]</scope>
    <source>
        <strain evidence="3">Nl14</strain>
    </source>
</reference>
<protein>
    <submittedName>
        <fullName evidence="2">PEP-CTERM protein-sorting domain-containing protein</fullName>
    </submittedName>
</protein>
<dbReference type="InterPro" id="IPR011050">
    <property type="entry name" value="Pectin_lyase_fold/virulence"/>
</dbReference>
<name>A0A1I7GP51_9PROT</name>
<dbReference type="EMBL" id="FPBZ01000005">
    <property type="protein sequence ID" value="SFU50262.1"/>
    <property type="molecule type" value="Genomic_DNA"/>
</dbReference>
<evidence type="ECO:0000313" key="3">
    <source>
        <dbReference type="Proteomes" id="UP000182649"/>
    </source>
</evidence>
<dbReference type="OrthoDB" id="8566348at2"/>
<gene>
    <name evidence="2" type="ORF">SAMN05216417_105142</name>
</gene>
<dbReference type="InterPro" id="IPR013424">
    <property type="entry name" value="Ice-binding_C"/>
</dbReference>
<dbReference type="NCBIfam" id="TIGR02595">
    <property type="entry name" value="PEP_CTERM"/>
    <property type="match status" value="1"/>
</dbReference>
<feature type="domain" description="Ice-binding protein C-terminal" evidence="1">
    <location>
        <begin position="585"/>
        <end position="608"/>
    </location>
</feature>
<accession>A0A1I7GP51</accession>
<dbReference type="Pfam" id="PF07589">
    <property type="entry name" value="PEP-CTERM"/>
    <property type="match status" value="1"/>
</dbReference>